<accession>A0A1I2QH22</accession>
<gene>
    <name evidence="1" type="ORF">SAMN05421739_1026</name>
</gene>
<protein>
    <submittedName>
        <fullName evidence="1">Uncharacterized protein</fullName>
    </submittedName>
</protein>
<dbReference type="RefSeq" id="WP_139217767.1">
    <property type="nucleotide sequence ID" value="NZ_FOOT01000002.1"/>
</dbReference>
<dbReference type="OrthoDB" id="651679at2"/>
<name>A0A1I2QH22_9BACT</name>
<evidence type="ECO:0000313" key="2">
    <source>
        <dbReference type="Proteomes" id="UP000198724"/>
    </source>
</evidence>
<evidence type="ECO:0000313" key="1">
    <source>
        <dbReference type="EMBL" id="SFG27598.1"/>
    </source>
</evidence>
<reference evidence="2" key="1">
    <citation type="submission" date="2016-10" db="EMBL/GenBank/DDBJ databases">
        <authorList>
            <person name="Varghese N."/>
            <person name="Submissions S."/>
        </authorList>
    </citation>
    <scope>NUCLEOTIDE SEQUENCE [LARGE SCALE GENOMIC DNA]</scope>
    <source>
        <strain evidence="2">LP51</strain>
    </source>
</reference>
<proteinExistence type="predicted"/>
<dbReference type="AlphaFoldDB" id="A0A1I2QH22"/>
<organism evidence="1 2">
    <name type="scientific">Pontibacter chinhatensis</name>
    <dbReference type="NCBI Taxonomy" id="1436961"/>
    <lineage>
        <taxon>Bacteria</taxon>
        <taxon>Pseudomonadati</taxon>
        <taxon>Bacteroidota</taxon>
        <taxon>Cytophagia</taxon>
        <taxon>Cytophagales</taxon>
        <taxon>Hymenobacteraceae</taxon>
        <taxon>Pontibacter</taxon>
    </lineage>
</organism>
<dbReference type="EMBL" id="FOOT01000002">
    <property type="protein sequence ID" value="SFG27598.1"/>
    <property type="molecule type" value="Genomic_DNA"/>
</dbReference>
<dbReference type="Proteomes" id="UP000198724">
    <property type="component" value="Unassembled WGS sequence"/>
</dbReference>
<keyword evidence="2" id="KW-1185">Reference proteome</keyword>
<sequence>MKHLKKFLIRLQTFELRVLKKKVYKQRFGPAEEIPVYDIGHETKYYDAFTFESELRLLCEQATLDLLPLPLDRLRLVAELIGSVEKRFKQFWVNYHYHYEGYKMSYSKGYIFQINLNKLFLVRNLKPDSSENLVVEQFVEDLADSVKLRETFLQQLNKAIGIMIPIEKELTPPDTTFWPQVAPTPVQSYPRFLEGIAWSFYEVLKSYFTPEDQEQLLSLLQENTLPSSPLVFHGNGNQLADAFKQLYEANLIVGCLKADLEEWISKHFAYVLRKQQKTLTPNYLAAIISSNAKPCQSPILDVRKQRDGTYAIFPILRTQKNYSY</sequence>